<gene>
    <name evidence="1" type="ORF">E2C01_092904</name>
</gene>
<dbReference type="Proteomes" id="UP000324222">
    <property type="component" value="Unassembled WGS sequence"/>
</dbReference>
<name>A0A5B7JZ59_PORTR</name>
<accession>A0A5B7JZ59</accession>
<evidence type="ECO:0000313" key="2">
    <source>
        <dbReference type="Proteomes" id="UP000324222"/>
    </source>
</evidence>
<dbReference type="EMBL" id="VSRR010110591">
    <property type="protein sequence ID" value="MPC97584.1"/>
    <property type="molecule type" value="Genomic_DNA"/>
</dbReference>
<dbReference type="AlphaFoldDB" id="A0A5B7JZ59"/>
<evidence type="ECO:0000313" key="1">
    <source>
        <dbReference type="EMBL" id="MPC97584.1"/>
    </source>
</evidence>
<keyword evidence="2" id="KW-1185">Reference proteome</keyword>
<comment type="caution">
    <text evidence="1">The sequence shown here is derived from an EMBL/GenBank/DDBJ whole genome shotgun (WGS) entry which is preliminary data.</text>
</comment>
<sequence>MRPFEFLGVVSPRLALSSPSPTLKFPASYKHSGFPSCTSAFHTPWWCWFPYPAAPRQLEGGGGGGGAAALSKFIE</sequence>
<proteinExistence type="predicted"/>
<organism evidence="1 2">
    <name type="scientific">Portunus trituberculatus</name>
    <name type="common">Swimming crab</name>
    <name type="synonym">Neptunus trituberculatus</name>
    <dbReference type="NCBI Taxonomy" id="210409"/>
    <lineage>
        <taxon>Eukaryota</taxon>
        <taxon>Metazoa</taxon>
        <taxon>Ecdysozoa</taxon>
        <taxon>Arthropoda</taxon>
        <taxon>Crustacea</taxon>
        <taxon>Multicrustacea</taxon>
        <taxon>Malacostraca</taxon>
        <taxon>Eumalacostraca</taxon>
        <taxon>Eucarida</taxon>
        <taxon>Decapoda</taxon>
        <taxon>Pleocyemata</taxon>
        <taxon>Brachyura</taxon>
        <taxon>Eubrachyura</taxon>
        <taxon>Portunoidea</taxon>
        <taxon>Portunidae</taxon>
        <taxon>Portuninae</taxon>
        <taxon>Portunus</taxon>
    </lineage>
</organism>
<reference evidence="1 2" key="1">
    <citation type="submission" date="2019-05" db="EMBL/GenBank/DDBJ databases">
        <title>Another draft genome of Portunus trituberculatus and its Hox gene families provides insights of decapod evolution.</title>
        <authorList>
            <person name="Jeong J.-H."/>
            <person name="Song I."/>
            <person name="Kim S."/>
            <person name="Choi T."/>
            <person name="Kim D."/>
            <person name="Ryu S."/>
            <person name="Kim W."/>
        </authorList>
    </citation>
    <scope>NUCLEOTIDE SEQUENCE [LARGE SCALE GENOMIC DNA]</scope>
    <source>
        <tissue evidence="1">Muscle</tissue>
    </source>
</reference>
<protein>
    <submittedName>
        <fullName evidence="1">Uncharacterized protein</fullName>
    </submittedName>
</protein>